<protein>
    <submittedName>
        <fullName evidence="2">Endo-type 6-aminohexanoate oligomer hydrolase</fullName>
    </submittedName>
</protein>
<dbReference type="InterPro" id="IPR005321">
    <property type="entry name" value="Peptidase_S58_DmpA"/>
</dbReference>
<dbReference type="SUPFAM" id="SSF56266">
    <property type="entry name" value="DmpA/ArgJ-like"/>
    <property type="match status" value="1"/>
</dbReference>
<dbReference type="InterPro" id="IPR016117">
    <property type="entry name" value="ArgJ-like_dom_sf"/>
</dbReference>
<accession>A0A6J4LLE5</accession>
<comment type="similarity">
    <text evidence="1">Belongs to the peptidase S58 family.</text>
</comment>
<organism evidence="2">
    <name type="scientific">uncultured Nocardioidaceae bacterium</name>
    <dbReference type="NCBI Taxonomy" id="253824"/>
    <lineage>
        <taxon>Bacteria</taxon>
        <taxon>Bacillati</taxon>
        <taxon>Actinomycetota</taxon>
        <taxon>Actinomycetes</taxon>
        <taxon>Propionibacteriales</taxon>
        <taxon>Nocardioidaceae</taxon>
        <taxon>environmental samples</taxon>
    </lineage>
</organism>
<keyword evidence="2" id="KW-0378">Hydrolase</keyword>
<name>A0A6J4LLE5_9ACTN</name>
<sequence length="310" mass="30746">MEDDITQVPGIRVGHWTDTEGLTGCTVVLVPPLGAVASVEVRGAAPGTRETDLLRPEQTVEVVHAVLLSGGSAFGLAAADGVMSYLAERGVGVPTQEARIPIVPSAVLYDLGVGSPDARPDAEAGRQACTDAETRIACGSGAFGAGSGATVAKLLGPQHTVRGGVGSASIPLPGGGTVGALAVVNAVGDVVDASGAVLAGPGTVDKLLHSGLEGLPPLGGNTTLAVVATDVTLTKAQAYRLATVAHDGLAQAIRPVHTSYDGDTVFALSTGAVAADPTSAVILETAAVEAVARAIRRAVTWVSFAPTGSD</sequence>
<dbReference type="Gene3D" id="3.60.70.12">
    <property type="entry name" value="L-amino peptidase D-ALA esterase/amidase"/>
    <property type="match status" value="1"/>
</dbReference>
<dbReference type="EMBL" id="CADCUI010000008">
    <property type="protein sequence ID" value="CAA9332210.1"/>
    <property type="molecule type" value="Genomic_DNA"/>
</dbReference>
<dbReference type="PANTHER" id="PTHR36512">
    <property type="entry name" value="D-AMINOPEPTIDASE"/>
    <property type="match status" value="1"/>
</dbReference>
<dbReference type="Pfam" id="PF03576">
    <property type="entry name" value="Peptidase_S58"/>
    <property type="match status" value="1"/>
</dbReference>
<dbReference type="AlphaFoldDB" id="A0A6J4LLE5"/>
<proteinExistence type="inferred from homology"/>
<reference evidence="2" key="1">
    <citation type="submission" date="2020-02" db="EMBL/GenBank/DDBJ databases">
        <authorList>
            <person name="Meier V. D."/>
        </authorList>
    </citation>
    <scope>NUCLEOTIDE SEQUENCE</scope>
    <source>
        <strain evidence="2">AVDCRST_MAG34</strain>
    </source>
</reference>
<evidence type="ECO:0000256" key="1">
    <source>
        <dbReference type="ARBA" id="ARBA00007068"/>
    </source>
</evidence>
<gene>
    <name evidence="2" type="ORF">AVDCRST_MAG34-535</name>
</gene>
<dbReference type="PANTHER" id="PTHR36512:SF3">
    <property type="entry name" value="BLR5678 PROTEIN"/>
    <property type="match status" value="1"/>
</dbReference>
<dbReference type="GO" id="GO:0004177">
    <property type="term" value="F:aminopeptidase activity"/>
    <property type="evidence" value="ECO:0007669"/>
    <property type="project" value="TreeGrafter"/>
</dbReference>
<dbReference type="CDD" id="cd02252">
    <property type="entry name" value="nylC_like"/>
    <property type="match status" value="1"/>
</dbReference>
<evidence type="ECO:0000313" key="2">
    <source>
        <dbReference type="EMBL" id="CAA9332210.1"/>
    </source>
</evidence>